<name>A0AAE0WGA4_9BIVA</name>
<keyword evidence="1" id="KW-0732">Signal</keyword>
<sequence length="221" mass="26116">MRLMMLEFVMLRLKQASCLTPPSENWQTEKSRFFGFKVKNYHKTVSIRQVSINARPAKHAQMRGDGYCLFRTFSYIIFGVQTHYAEIRHKMWEDGKWGTDVEIRAVASMLNTNVYVYCTYGTEQNCSWNKYTPINSASESSMYILHQNDHYEPVLDFEDCEFQDLFSRPPYLPIRKYVPEKYWKYVSAQTLEAALVNNYNDEKILQEMRECPATVKKSETN</sequence>
<protein>
    <recommendedName>
        <fullName evidence="2">OTU domain-containing protein</fullName>
    </recommendedName>
</protein>
<reference evidence="3" key="1">
    <citation type="journal article" date="2021" name="Genome Biol. Evol.">
        <title>A High-Quality Reference Genome for a Parasitic Bivalve with Doubly Uniparental Inheritance (Bivalvia: Unionida).</title>
        <authorList>
            <person name="Smith C.H."/>
        </authorList>
    </citation>
    <scope>NUCLEOTIDE SEQUENCE</scope>
    <source>
        <strain evidence="3">CHS0354</strain>
    </source>
</reference>
<comment type="caution">
    <text evidence="3">The sequence shown here is derived from an EMBL/GenBank/DDBJ whole genome shotgun (WGS) entry which is preliminary data.</text>
</comment>
<feature type="non-terminal residue" evidence="3">
    <location>
        <position position="1"/>
    </location>
</feature>
<dbReference type="Proteomes" id="UP001195483">
    <property type="component" value="Unassembled WGS sequence"/>
</dbReference>
<dbReference type="Pfam" id="PF02338">
    <property type="entry name" value="OTU"/>
    <property type="match status" value="1"/>
</dbReference>
<reference evidence="3" key="3">
    <citation type="submission" date="2023-05" db="EMBL/GenBank/DDBJ databases">
        <authorList>
            <person name="Smith C.H."/>
        </authorList>
    </citation>
    <scope>NUCLEOTIDE SEQUENCE</scope>
    <source>
        <strain evidence="3">CHS0354</strain>
        <tissue evidence="3">Mantle</tissue>
    </source>
</reference>
<dbReference type="SUPFAM" id="SSF54001">
    <property type="entry name" value="Cysteine proteinases"/>
    <property type="match status" value="1"/>
</dbReference>
<keyword evidence="4" id="KW-1185">Reference proteome</keyword>
<evidence type="ECO:0000259" key="2">
    <source>
        <dbReference type="PROSITE" id="PS50802"/>
    </source>
</evidence>
<dbReference type="InterPro" id="IPR038765">
    <property type="entry name" value="Papain-like_cys_pep_sf"/>
</dbReference>
<dbReference type="InterPro" id="IPR003323">
    <property type="entry name" value="OTU_dom"/>
</dbReference>
<accession>A0AAE0WGA4</accession>
<feature type="domain" description="OTU" evidence="2">
    <location>
        <begin position="57"/>
        <end position="157"/>
    </location>
</feature>
<dbReference type="Gene3D" id="3.90.70.80">
    <property type="match status" value="2"/>
</dbReference>
<gene>
    <name evidence="3" type="ORF">CHS0354_040476</name>
</gene>
<proteinExistence type="predicted"/>
<feature type="signal peptide" evidence="1">
    <location>
        <begin position="1"/>
        <end position="18"/>
    </location>
</feature>
<evidence type="ECO:0000313" key="4">
    <source>
        <dbReference type="Proteomes" id="UP001195483"/>
    </source>
</evidence>
<dbReference type="PROSITE" id="PS50802">
    <property type="entry name" value="OTU"/>
    <property type="match status" value="1"/>
</dbReference>
<dbReference type="AlphaFoldDB" id="A0AAE0WGA4"/>
<organism evidence="3 4">
    <name type="scientific">Potamilus streckersoni</name>
    <dbReference type="NCBI Taxonomy" id="2493646"/>
    <lineage>
        <taxon>Eukaryota</taxon>
        <taxon>Metazoa</taxon>
        <taxon>Spiralia</taxon>
        <taxon>Lophotrochozoa</taxon>
        <taxon>Mollusca</taxon>
        <taxon>Bivalvia</taxon>
        <taxon>Autobranchia</taxon>
        <taxon>Heteroconchia</taxon>
        <taxon>Palaeoheterodonta</taxon>
        <taxon>Unionida</taxon>
        <taxon>Unionoidea</taxon>
        <taxon>Unionidae</taxon>
        <taxon>Ambleminae</taxon>
        <taxon>Lampsilini</taxon>
        <taxon>Potamilus</taxon>
    </lineage>
</organism>
<feature type="chain" id="PRO_5042045807" description="OTU domain-containing protein" evidence="1">
    <location>
        <begin position="19"/>
        <end position="221"/>
    </location>
</feature>
<evidence type="ECO:0000313" key="3">
    <source>
        <dbReference type="EMBL" id="KAK3611807.1"/>
    </source>
</evidence>
<evidence type="ECO:0000256" key="1">
    <source>
        <dbReference type="SAM" id="SignalP"/>
    </source>
</evidence>
<dbReference type="EMBL" id="JAEAOA010002337">
    <property type="protein sequence ID" value="KAK3611807.1"/>
    <property type="molecule type" value="Genomic_DNA"/>
</dbReference>
<reference evidence="3" key="2">
    <citation type="journal article" date="2021" name="Genome Biol. Evol.">
        <title>Developing a high-quality reference genome for a parasitic bivalve with doubly uniparental inheritance (Bivalvia: Unionida).</title>
        <authorList>
            <person name="Smith C.H."/>
        </authorList>
    </citation>
    <scope>NUCLEOTIDE SEQUENCE</scope>
    <source>
        <strain evidence="3">CHS0354</strain>
        <tissue evidence="3">Mantle</tissue>
    </source>
</reference>